<evidence type="ECO:0000256" key="1">
    <source>
        <dbReference type="ARBA" id="ARBA00022428"/>
    </source>
</evidence>
<dbReference type="InterPro" id="IPR012001">
    <property type="entry name" value="Thiamin_PyroP_enz_TPP-bd_dom"/>
</dbReference>
<name>A0ABS9H3F3_9BACL</name>
<feature type="domain" description="Thiamine pyrophosphate enzyme N-terminal TPP-binding" evidence="9">
    <location>
        <begin position="12"/>
        <end position="123"/>
    </location>
</feature>
<dbReference type="PANTHER" id="PTHR42916:SF1">
    <property type="entry name" value="PROTEIN PHYLLO, CHLOROPLASTIC"/>
    <property type="match status" value="1"/>
</dbReference>
<keyword evidence="3 7" id="KW-0479">Metal-binding</keyword>
<evidence type="ECO:0000313" key="12">
    <source>
        <dbReference type="Proteomes" id="UP001649381"/>
    </source>
</evidence>
<comment type="pathway">
    <text evidence="7">Quinol/quinone metabolism; 1,4-dihydroxy-2-naphthoate biosynthesis; 1,4-dihydroxy-2-naphthoate from chorismate: step 2/7.</text>
</comment>
<dbReference type="EC" id="2.2.1.9" evidence="7"/>
<dbReference type="CDD" id="cd02009">
    <property type="entry name" value="TPP_SHCHC_synthase"/>
    <property type="match status" value="1"/>
</dbReference>
<dbReference type="Gene3D" id="3.40.50.970">
    <property type="match status" value="2"/>
</dbReference>
<comment type="subunit">
    <text evidence="7">Homodimer.</text>
</comment>
<evidence type="ECO:0000256" key="7">
    <source>
        <dbReference type="HAMAP-Rule" id="MF_01659"/>
    </source>
</evidence>
<gene>
    <name evidence="7 11" type="primary">menD</name>
    <name evidence="11" type="ORF">L2716_11700</name>
</gene>
<comment type="caution">
    <text evidence="11">The sequence shown here is derived from an EMBL/GenBank/DDBJ whole genome shotgun (WGS) entry which is preliminary data.</text>
</comment>
<dbReference type="EMBL" id="JAKIJS010000001">
    <property type="protein sequence ID" value="MCF6138393.1"/>
    <property type="molecule type" value="Genomic_DNA"/>
</dbReference>
<comment type="catalytic activity">
    <reaction evidence="7">
        <text>isochorismate + 2-oxoglutarate + H(+) = 5-enolpyruvoyl-6-hydroxy-2-succinyl-cyclohex-3-ene-1-carboxylate + CO2</text>
        <dbReference type="Rhea" id="RHEA:25593"/>
        <dbReference type="ChEBI" id="CHEBI:15378"/>
        <dbReference type="ChEBI" id="CHEBI:16526"/>
        <dbReference type="ChEBI" id="CHEBI:16810"/>
        <dbReference type="ChEBI" id="CHEBI:29780"/>
        <dbReference type="ChEBI" id="CHEBI:58818"/>
        <dbReference type="EC" id="2.2.1.9"/>
    </reaction>
</comment>
<feature type="domain" description="Menaquinone biosynthesis protein MenD middle" evidence="10">
    <location>
        <begin position="222"/>
        <end position="405"/>
    </location>
</feature>
<accession>A0ABS9H3F3</accession>
<evidence type="ECO:0000256" key="2">
    <source>
        <dbReference type="ARBA" id="ARBA00022679"/>
    </source>
</evidence>
<reference evidence="11 12" key="1">
    <citation type="submission" date="2022-01" db="EMBL/GenBank/DDBJ databases">
        <title>Alkalihalobacillus sp. EGI L200015, a novel bacterium isolated from a salt lake sediment.</title>
        <authorList>
            <person name="Gao L."/>
            <person name="Fang B.-Z."/>
            <person name="Li W.-J."/>
        </authorList>
    </citation>
    <scope>NUCLEOTIDE SEQUENCE [LARGE SCALE GENOMIC DNA]</scope>
    <source>
        <strain evidence="11 12">KCTC 12718</strain>
    </source>
</reference>
<dbReference type="GO" id="GO:0070204">
    <property type="term" value="F:2-succinyl-5-enolpyruvyl-6-hydroxy-3-cyclohexene-1-carboxylic-acid synthase activity"/>
    <property type="evidence" value="ECO:0007669"/>
    <property type="project" value="UniProtKB-EC"/>
</dbReference>
<dbReference type="Pfam" id="PF16582">
    <property type="entry name" value="TPP_enzyme_M_2"/>
    <property type="match status" value="1"/>
</dbReference>
<dbReference type="InterPro" id="IPR011766">
    <property type="entry name" value="TPP_enzyme_TPP-bd"/>
</dbReference>
<keyword evidence="2 7" id="KW-0808">Transferase</keyword>
<dbReference type="NCBIfam" id="TIGR00173">
    <property type="entry name" value="menD"/>
    <property type="match status" value="1"/>
</dbReference>
<proteinExistence type="inferred from homology"/>
<dbReference type="RefSeq" id="WP_236334816.1">
    <property type="nucleotide sequence ID" value="NZ_JAKIJS010000001.1"/>
</dbReference>
<dbReference type="SUPFAM" id="SSF52467">
    <property type="entry name" value="DHS-like NAD/FAD-binding domain"/>
    <property type="match status" value="1"/>
</dbReference>
<evidence type="ECO:0000259" key="8">
    <source>
        <dbReference type="Pfam" id="PF02775"/>
    </source>
</evidence>
<evidence type="ECO:0000256" key="3">
    <source>
        <dbReference type="ARBA" id="ARBA00022723"/>
    </source>
</evidence>
<keyword evidence="6 7" id="KW-0464">Manganese</keyword>
<evidence type="ECO:0000313" key="11">
    <source>
        <dbReference type="EMBL" id="MCF6138393.1"/>
    </source>
</evidence>
<keyword evidence="5 7" id="KW-0786">Thiamine pyrophosphate</keyword>
<evidence type="ECO:0000256" key="4">
    <source>
        <dbReference type="ARBA" id="ARBA00022842"/>
    </source>
</evidence>
<feature type="domain" description="Thiamine pyrophosphate enzyme TPP-binding" evidence="8">
    <location>
        <begin position="427"/>
        <end position="553"/>
    </location>
</feature>
<dbReference type="Pfam" id="PF02775">
    <property type="entry name" value="TPP_enzyme_C"/>
    <property type="match status" value="1"/>
</dbReference>
<dbReference type="InterPro" id="IPR029035">
    <property type="entry name" value="DHS-like_NAD/FAD-binding_dom"/>
</dbReference>
<organism evidence="11 12">
    <name type="scientific">Pseudalkalibacillus berkeleyi</name>
    <dbReference type="NCBI Taxonomy" id="1069813"/>
    <lineage>
        <taxon>Bacteria</taxon>
        <taxon>Bacillati</taxon>
        <taxon>Bacillota</taxon>
        <taxon>Bacilli</taxon>
        <taxon>Bacillales</taxon>
        <taxon>Fictibacillaceae</taxon>
        <taxon>Pseudalkalibacillus</taxon>
    </lineage>
</organism>
<dbReference type="Proteomes" id="UP001649381">
    <property type="component" value="Unassembled WGS sequence"/>
</dbReference>
<dbReference type="PIRSF" id="PIRSF004983">
    <property type="entry name" value="MenD"/>
    <property type="match status" value="1"/>
</dbReference>
<keyword evidence="1 7" id="KW-0474">Menaquinone biosynthesis</keyword>
<dbReference type="CDD" id="cd07037">
    <property type="entry name" value="TPP_PYR_MenD"/>
    <property type="match status" value="1"/>
</dbReference>
<dbReference type="HAMAP" id="MF_01659">
    <property type="entry name" value="MenD"/>
    <property type="match status" value="1"/>
</dbReference>
<dbReference type="SUPFAM" id="SSF52518">
    <property type="entry name" value="Thiamin diphosphate-binding fold (THDP-binding)"/>
    <property type="match status" value="2"/>
</dbReference>
<dbReference type="Gene3D" id="3.40.50.1220">
    <property type="entry name" value="TPP-binding domain"/>
    <property type="match status" value="1"/>
</dbReference>
<comment type="function">
    <text evidence="7">Catalyzes the thiamine diphosphate-dependent decarboxylation of 2-oxoglutarate and the subsequent addition of the resulting succinic semialdehyde-thiamine pyrophosphate anion to isochorismate to yield 2-succinyl-5-enolpyruvyl-6-hydroxy-3-cyclohexene-1-carboxylate (SEPHCHC).</text>
</comment>
<comment type="pathway">
    <text evidence="7">Quinol/quinone metabolism; menaquinone biosynthesis.</text>
</comment>
<evidence type="ECO:0000256" key="6">
    <source>
        <dbReference type="ARBA" id="ARBA00023211"/>
    </source>
</evidence>
<comment type="similarity">
    <text evidence="7">Belongs to the TPP enzyme family. MenD subfamily.</text>
</comment>
<evidence type="ECO:0000259" key="9">
    <source>
        <dbReference type="Pfam" id="PF02776"/>
    </source>
</evidence>
<dbReference type="InterPro" id="IPR004433">
    <property type="entry name" value="MenaQ_synth_MenD"/>
</dbReference>
<comment type="cofactor">
    <cofactor evidence="7">
        <name>Mg(2+)</name>
        <dbReference type="ChEBI" id="CHEBI:18420"/>
    </cofactor>
    <cofactor evidence="7">
        <name>Mn(2+)</name>
        <dbReference type="ChEBI" id="CHEBI:29035"/>
    </cofactor>
</comment>
<dbReference type="InterPro" id="IPR032264">
    <property type="entry name" value="MenD_middle"/>
</dbReference>
<evidence type="ECO:0000256" key="5">
    <source>
        <dbReference type="ARBA" id="ARBA00023052"/>
    </source>
</evidence>
<keyword evidence="4 7" id="KW-0460">Magnesium</keyword>
<keyword evidence="12" id="KW-1185">Reference proteome</keyword>
<dbReference type="Pfam" id="PF02776">
    <property type="entry name" value="TPP_enzyme_N"/>
    <property type="match status" value="1"/>
</dbReference>
<evidence type="ECO:0000259" key="10">
    <source>
        <dbReference type="Pfam" id="PF16582"/>
    </source>
</evidence>
<dbReference type="InterPro" id="IPR029061">
    <property type="entry name" value="THDP-binding"/>
</dbReference>
<dbReference type="PANTHER" id="PTHR42916">
    <property type="entry name" value="2-SUCCINYL-5-ENOLPYRUVYL-6-HYDROXY-3-CYCLOHEXENE-1-CARBOXYLATE SYNTHASE"/>
    <property type="match status" value="1"/>
</dbReference>
<sequence length="586" mass="65444">MTLDPLTAYVGAFVDELSESGVEDVVISPGSRSTPLALMFTQHPKIKGLLSVDERSAAFFALGIAKVKEKPVALVCTSGTAAANYYPAIIEAAISHVPLLVLTADRPHELRDVGAPQAIDQIGLYGKYVKWFHEMALPEMDDRILQYVRSNANRAYAVSMDAKKGPVQLNFPFREPLIPNYNAPDAFTYGKKTNQGAYRSFFSGKRELSEQLITELKDKLETVEKGVIVCGPGTYNHGVEPIIDLAEKYQLPIFADPLSPLRKGEHNKDLVIEHYDALLKTDVIRDWKPELVIRFGAMPVSKAYTQYVQKHSDCEFWIIDEGEDWRDPTHSQGRMIFTDTKKFAEGLTVNAHKLGSETSWTNNWMKANEIAQYEKDKFVEIDDLFEGKIFSQIENLIPNDTALFVGNSMPIRDLDSFFGKTSKSIQFIANRGANGIDGVISSALGVASSGRKTVLVIGDLSFYHDMNGLLAAKMYELDITIVLVNNSGGGIFSFLPQAKHPEHFEQLFGTPIDISFEKATNLYDGQYHLVQSWLGFAEVFAKCIDEKGLKVIELQTNREENVHLHKQYWGNINTAIESQLGKLSDD</sequence>
<comment type="cofactor">
    <cofactor evidence="7">
        <name>thiamine diphosphate</name>
        <dbReference type="ChEBI" id="CHEBI:58937"/>
    </cofactor>
    <text evidence="7">Binds 1 thiamine pyrophosphate per subunit.</text>
</comment>
<protein>
    <recommendedName>
        <fullName evidence="7">2-succinyl-5-enolpyruvyl-6-hydroxy-3-cyclohexene-1-carboxylate synthase</fullName>
        <shortName evidence="7">SEPHCHC synthase</shortName>
        <ecNumber evidence="7">2.2.1.9</ecNumber>
    </recommendedName>
    <alternativeName>
        <fullName evidence="7">Menaquinone biosynthesis protein MenD</fullName>
    </alternativeName>
</protein>